<dbReference type="Proteomes" id="UP001172457">
    <property type="component" value="Chromosome 4"/>
</dbReference>
<accession>A0AA38TFZ3</accession>
<dbReference type="InterPro" id="IPR000742">
    <property type="entry name" value="EGF"/>
</dbReference>
<evidence type="ECO:0000256" key="1">
    <source>
        <dbReference type="PROSITE-ProRule" id="PRU00076"/>
    </source>
</evidence>
<dbReference type="EMBL" id="JARYMX010000004">
    <property type="protein sequence ID" value="KAJ9554050.1"/>
    <property type="molecule type" value="Genomic_DNA"/>
</dbReference>
<organism evidence="3 4">
    <name type="scientific">Centaurea solstitialis</name>
    <name type="common">yellow star-thistle</name>
    <dbReference type="NCBI Taxonomy" id="347529"/>
    <lineage>
        <taxon>Eukaryota</taxon>
        <taxon>Viridiplantae</taxon>
        <taxon>Streptophyta</taxon>
        <taxon>Embryophyta</taxon>
        <taxon>Tracheophyta</taxon>
        <taxon>Spermatophyta</taxon>
        <taxon>Magnoliopsida</taxon>
        <taxon>eudicotyledons</taxon>
        <taxon>Gunneridae</taxon>
        <taxon>Pentapetalae</taxon>
        <taxon>asterids</taxon>
        <taxon>campanulids</taxon>
        <taxon>Asterales</taxon>
        <taxon>Asteraceae</taxon>
        <taxon>Carduoideae</taxon>
        <taxon>Cardueae</taxon>
        <taxon>Centaureinae</taxon>
        <taxon>Centaurea</taxon>
    </lineage>
</organism>
<dbReference type="PANTHER" id="PTHR33491">
    <property type="entry name" value="OSJNBA0016N04.9 PROTEIN"/>
    <property type="match status" value="1"/>
</dbReference>
<proteinExistence type="predicted"/>
<evidence type="ECO:0000313" key="4">
    <source>
        <dbReference type="Proteomes" id="UP001172457"/>
    </source>
</evidence>
<gene>
    <name evidence="3" type="ORF">OSB04_018095</name>
</gene>
<sequence length="293" mass="32559">MSIHESEMQIMMFVANDCYNATGLAKRNRPFLRSSTDFQVSTKNKFIAIGCDTHAYFNGTNGNKSVGTGCISYCSSKRSLADGSCSGVGCCEIAIPQGMNNFDISLSSYNNHKGILDFNPCSYGFFVERGRYDFLAKHLLDFGSVNTMMPMLLEWAIGNETCQVARSMDVNTFACKENSECVEEYGGPGYRCRCKDGYEGNPYIQNNCTSVKTWGHENILMSVKKDLMIANINAMIWKEVIGVPVQMVTMEMVGEMEQVSKLILDPRSAYLFFTSYIEIVLSATTTPTVANCD</sequence>
<reference evidence="3" key="1">
    <citation type="submission" date="2023-03" db="EMBL/GenBank/DDBJ databases">
        <title>Chromosome-scale reference genome and RAD-based genetic map of yellow starthistle (Centaurea solstitialis) reveal putative structural variation and QTLs associated with invader traits.</title>
        <authorList>
            <person name="Reatini B."/>
            <person name="Cang F.A."/>
            <person name="Jiang Q."/>
            <person name="Mckibben M.T.W."/>
            <person name="Barker M.S."/>
            <person name="Rieseberg L.H."/>
            <person name="Dlugosch K.M."/>
        </authorList>
    </citation>
    <scope>NUCLEOTIDE SEQUENCE</scope>
    <source>
        <strain evidence="3">CAN-66</strain>
        <tissue evidence="3">Leaf</tissue>
    </source>
</reference>
<feature type="disulfide bond" evidence="1">
    <location>
        <begin position="175"/>
        <end position="192"/>
    </location>
</feature>
<name>A0AA38TFZ3_9ASTR</name>
<keyword evidence="1" id="KW-1015">Disulfide bond</keyword>
<feature type="domain" description="EGF-like" evidence="2">
    <location>
        <begin position="167"/>
        <end position="209"/>
    </location>
</feature>
<protein>
    <recommendedName>
        <fullName evidence="2">EGF-like domain-containing protein</fullName>
    </recommendedName>
</protein>
<comment type="caution">
    <text evidence="1">Lacks conserved residue(s) required for the propagation of feature annotation.</text>
</comment>
<keyword evidence="4" id="KW-1185">Reference proteome</keyword>
<keyword evidence="1" id="KW-0245">EGF-like domain</keyword>
<comment type="caution">
    <text evidence="3">The sequence shown here is derived from an EMBL/GenBank/DDBJ whole genome shotgun (WGS) entry which is preliminary data.</text>
</comment>
<evidence type="ECO:0000313" key="3">
    <source>
        <dbReference type="EMBL" id="KAJ9554050.1"/>
    </source>
</evidence>
<evidence type="ECO:0000259" key="2">
    <source>
        <dbReference type="PROSITE" id="PS50026"/>
    </source>
</evidence>
<dbReference type="AlphaFoldDB" id="A0AA38TFZ3"/>
<dbReference type="PROSITE" id="PS50026">
    <property type="entry name" value="EGF_3"/>
    <property type="match status" value="1"/>
</dbReference>